<proteinExistence type="predicted"/>
<reference evidence="1 2" key="1">
    <citation type="submission" date="2017-03" db="EMBL/GenBank/DDBJ databases">
        <title>Genome analysis of strain PAMC 26510.</title>
        <authorList>
            <person name="Oh H.-M."/>
            <person name="Yang J.-A."/>
        </authorList>
    </citation>
    <scope>NUCLEOTIDE SEQUENCE [LARGE SCALE GENOMIC DNA]</scope>
    <source>
        <strain evidence="1 2">PAMC 26510</strain>
    </source>
</reference>
<name>A0A242N6V2_CABSO</name>
<evidence type="ECO:0000313" key="2">
    <source>
        <dbReference type="Proteomes" id="UP000194546"/>
    </source>
</evidence>
<gene>
    <name evidence="1" type="ORF">PAMC26510_05940</name>
</gene>
<protein>
    <submittedName>
        <fullName evidence="1">Uncharacterized protein</fullName>
    </submittedName>
</protein>
<dbReference type="EMBL" id="NBTY01000029">
    <property type="protein sequence ID" value="OTP79312.1"/>
    <property type="molecule type" value="Genomic_DNA"/>
</dbReference>
<sequence length="102" mass="11065">MANLFVHHFQGTVLSGLLDAAAASCHHFFACEPRRSYLALAASHLIGALGANAVTREDAVLSVHAGFCDTEITKLWRPSMGAWQINEYSAGLFSHCFSASRR</sequence>
<dbReference type="AlphaFoldDB" id="A0A242N6V2"/>
<organism evidence="1 2">
    <name type="scientific">Caballeronia sordidicola</name>
    <name type="common">Burkholderia sordidicola</name>
    <dbReference type="NCBI Taxonomy" id="196367"/>
    <lineage>
        <taxon>Bacteria</taxon>
        <taxon>Pseudomonadati</taxon>
        <taxon>Pseudomonadota</taxon>
        <taxon>Betaproteobacteria</taxon>
        <taxon>Burkholderiales</taxon>
        <taxon>Burkholderiaceae</taxon>
        <taxon>Caballeronia</taxon>
    </lineage>
</organism>
<comment type="caution">
    <text evidence="1">The sequence shown here is derived from an EMBL/GenBank/DDBJ whole genome shotgun (WGS) entry which is preliminary data.</text>
</comment>
<evidence type="ECO:0000313" key="1">
    <source>
        <dbReference type="EMBL" id="OTP79312.1"/>
    </source>
</evidence>
<accession>A0A242N6V2</accession>
<dbReference type="Proteomes" id="UP000194546">
    <property type="component" value="Unassembled WGS sequence"/>
</dbReference>